<evidence type="ECO:0000256" key="2">
    <source>
        <dbReference type="ARBA" id="ARBA00022475"/>
    </source>
</evidence>
<feature type="transmembrane region" description="Helical" evidence="6">
    <location>
        <begin position="65"/>
        <end position="88"/>
    </location>
</feature>
<feature type="transmembrane region" description="Helical" evidence="6">
    <location>
        <begin position="109"/>
        <end position="135"/>
    </location>
</feature>
<evidence type="ECO:0000313" key="8">
    <source>
        <dbReference type="Proteomes" id="UP000070433"/>
    </source>
</evidence>
<dbReference type="Proteomes" id="UP000070433">
    <property type="component" value="Chromosome"/>
</dbReference>
<dbReference type="AlphaFoldDB" id="A0A127JNS9"/>
<reference evidence="7 8" key="1">
    <citation type="journal article" date="2014" name="Int. J. Syst. Evol. Microbiol.">
        <title>Ramlibacter solisilvae sp. nov., isolated from forest soil, and emended description of the genus Ramlibacter.</title>
        <authorList>
            <person name="Lee H.J."/>
            <person name="Lee S.H."/>
            <person name="Lee S.S."/>
            <person name="Lee J.S."/>
            <person name="Kim Y."/>
            <person name="Kim S.C."/>
            <person name="Jeon C.O."/>
        </authorList>
    </citation>
    <scope>NUCLEOTIDE SEQUENCE [LARGE SCALE GENOMIC DNA]</scope>
    <source>
        <strain evidence="7 8">5-10</strain>
    </source>
</reference>
<dbReference type="InterPro" id="IPR001123">
    <property type="entry name" value="LeuE-type"/>
</dbReference>
<gene>
    <name evidence="7" type="ORF">UC35_00185</name>
</gene>
<dbReference type="RefSeq" id="WP_061494934.1">
    <property type="nucleotide sequence ID" value="NZ_CP010951.1"/>
</dbReference>
<comment type="subcellular location">
    <subcellularLocation>
        <location evidence="1">Cell membrane</location>
        <topology evidence="1">Multi-pass membrane protein</topology>
    </subcellularLocation>
</comment>
<keyword evidence="8" id="KW-1185">Reference proteome</keyword>
<evidence type="ECO:0000256" key="3">
    <source>
        <dbReference type="ARBA" id="ARBA00022692"/>
    </source>
</evidence>
<organism evidence="7 8">
    <name type="scientific">Ramlibacter tataouinensis</name>
    <dbReference type="NCBI Taxonomy" id="94132"/>
    <lineage>
        <taxon>Bacteria</taxon>
        <taxon>Pseudomonadati</taxon>
        <taxon>Pseudomonadota</taxon>
        <taxon>Betaproteobacteria</taxon>
        <taxon>Burkholderiales</taxon>
        <taxon>Comamonadaceae</taxon>
        <taxon>Ramlibacter</taxon>
    </lineage>
</organism>
<dbReference type="PIRSF" id="PIRSF006324">
    <property type="entry name" value="LeuE"/>
    <property type="match status" value="1"/>
</dbReference>
<proteinExistence type="predicted"/>
<dbReference type="Pfam" id="PF01810">
    <property type="entry name" value="LysE"/>
    <property type="match status" value="1"/>
</dbReference>
<feature type="transmembrane region" description="Helical" evidence="6">
    <location>
        <begin position="182"/>
        <end position="200"/>
    </location>
</feature>
<dbReference type="PANTHER" id="PTHR30086">
    <property type="entry name" value="ARGININE EXPORTER PROTEIN ARGO"/>
    <property type="match status" value="1"/>
</dbReference>
<keyword evidence="3 6" id="KW-0812">Transmembrane</keyword>
<feature type="transmembrane region" description="Helical" evidence="6">
    <location>
        <begin position="39"/>
        <end position="59"/>
    </location>
</feature>
<dbReference type="GO" id="GO:0005886">
    <property type="term" value="C:plasma membrane"/>
    <property type="evidence" value="ECO:0007669"/>
    <property type="project" value="UniProtKB-SubCell"/>
</dbReference>
<dbReference type="EMBL" id="CP010951">
    <property type="protein sequence ID" value="AMO21573.1"/>
    <property type="molecule type" value="Genomic_DNA"/>
</dbReference>
<keyword evidence="5 6" id="KW-0472">Membrane</keyword>
<name>A0A127JNS9_9BURK</name>
<dbReference type="PANTHER" id="PTHR30086:SF20">
    <property type="entry name" value="ARGININE EXPORTER PROTEIN ARGO-RELATED"/>
    <property type="match status" value="1"/>
</dbReference>
<dbReference type="OrthoDB" id="9784202at2"/>
<evidence type="ECO:0000313" key="7">
    <source>
        <dbReference type="EMBL" id="AMO21573.1"/>
    </source>
</evidence>
<accession>A0A127JNS9</accession>
<dbReference type="GO" id="GO:0015171">
    <property type="term" value="F:amino acid transmembrane transporter activity"/>
    <property type="evidence" value="ECO:0007669"/>
    <property type="project" value="TreeGrafter"/>
</dbReference>
<feature type="transmembrane region" description="Helical" evidence="6">
    <location>
        <begin position="147"/>
        <end position="170"/>
    </location>
</feature>
<feature type="transmembrane region" description="Helical" evidence="6">
    <location>
        <begin position="6"/>
        <end position="32"/>
    </location>
</feature>
<sequence length="205" mass="21213">MTLSTYLLYLAAVVVLVITPGPTMLMCVANAINHGPARAMASAAGALTASLGVMALSALGLGALLAASAAAFTVLKLAGAAYLIWLGIRMMRGSAPPLSDAAATAGRSMFVQGLLVGASNPKAVLFFAAFFPQFIDPAQPVLPQFMLLSLTFVVLDGLMLVACALGVGRVAPWLRESRAVRWINRVCGGLFTLLGALLLLSRRPA</sequence>
<protein>
    <submittedName>
        <fullName evidence="7">Lysine transporter LysE</fullName>
    </submittedName>
</protein>
<keyword evidence="2" id="KW-1003">Cell membrane</keyword>
<keyword evidence="4 6" id="KW-1133">Transmembrane helix</keyword>
<evidence type="ECO:0000256" key="4">
    <source>
        <dbReference type="ARBA" id="ARBA00022989"/>
    </source>
</evidence>
<evidence type="ECO:0000256" key="6">
    <source>
        <dbReference type="SAM" id="Phobius"/>
    </source>
</evidence>
<evidence type="ECO:0000256" key="5">
    <source>
        <dbReference type="ARBA" id="ARBA00023136"/>
    </source>
</evidence>
<evidence type="ECO:0000256" key="1">
    <source>
        <dbReference type="ARBA" id="ARBA00004651"/>
    </source>
</evidence>